<gene>
    <name evidence="2" type="primary">HaV53_ORF217</name>
</gene>
<organismHost>
    <name type="scientific">Heterosigma akashiwo</name>
    <name type="common">Chromophytic alga</name>
    <name type="synonym">Heterosigma carterae</name>
    <dbReference type="NCBI Taxonomy" id="2829"/>
</organismHost>
<keyword evidence="3" id="KW-1185">Reference proteome</keyword>
<dbReference type="KEGG" id="vg:37618598"/>
<keyword evidence="1" id="KW-0472">Membrane</keyword>
<evidence type="ECO:0000256" key="1">
    <source>
        <dbReference type="SAM" id="Phobius"/>
    </source>
</evidence>
<dbReference type="Proteomes" id="UP000232488">
    <property type="component" value="Segment"/>
</dbReference>
<name>A0A1C9C5I4_HAV01</name>
<sequence length="114" mass="12622">MIVFSIVKLPVTVRSLTLRSSEIVTSVKHAFIAVILLMFKPEIFNSSTLIPFSIVISVKHALVAVIVLSTNILFETLTSAKHAFVTFILFISNVSTLMLSFMVTLLKHAFTVLI</sequence>
<organism evidence="2 3">
    <name type="scientific">Heterosigma akashiwo virus 01</name>
    <name type="common">HaV01</name>
    <dbReference type="NCBI Taxonomy" id="97195"/>
    <lineage>
        <taxon>Viruses</taxon>
        <taxon>Varidnaviria</taxon>
        <taxon>Bamfordvirae</taxon>
        <taxon>Nucleocytoviricota</taxon>
        <taxon>Megaviricetes</taxon>
        <taxon>Algavirales</taxon>
        <taxon>Phycodnaviridae</taxon>
        <taxon>Raphidovirus</taxon>
        <taxon>Raphidovirus japonicum</taxon>
    </lineage>
</organism>
<accession>A0A1C9C5I4</accession>
<evidence type="ECO:0000313" key="2">
    <source>
        <dbReference type="EMBL" id="AOM63548.1"/>
    </source>
</evidence>
<feature type="transmembrane region" description="Helical" evidence="1">
    <location>
        <begin position="20"/>
        <end position="39"/>
    </location>
</feature>
<dbReference type="RefSeq" id="YP_009507614.1">
    <property type="nucleotide sequence ID" value="NC_038553.1"/>
</dbReference>
<reference evidence="2 3" key="1">
    <citation type="submission" date="2016-03" db="EMBL/GenBank/DDBJ databases">
        <title>Genome sequences of a Phycodnavirus, Heterosigma akashiwo virus strain 53.</title>
        <authorList>
            <person name="Ueki S."/>
            <person name="Ogura Y."/>
            <person name="Hayashi T."/>
        </authorList>
    </citation>
    <scope>NUCLEOTIDE SEQUENCE [LARGE SCALE GENOMIC DNA]</scope>
    <source>
        <strain evidence="2">HaV53</strain>
    </source>
</reference>
<feature type="transmembrane region" description="Helical" evidence="1">
    <location>
        <begin position="84"/>
        <end position="106"/>
    </location>
</feature>
<protein>
    <submittedName>
        <fullName evidence="2">Uncharacterized protein</fullName>
    </submittedName>
</protein>
<keyword evidence="1" id="KW-0812">Transmembrane</keyword>
<dbReference type="EMBL" id="KX008963">
    <property type="protein sequence ID" value="AOM63548.1"/>
    <property type="molecule type" value="Genomic_DNA"/>
</dbReference>
<keyword evidence="1" id="KW-1133">Transmembrane helix</keyword>
<evidence type="ECO:0000313" key="3">
    <source>
        <dbReference type="Proteomes" id="UP000232488"/>
    </source>
</evidence>
<feature type="transmembrane region" description="Helical" evidence="1">
    <location>
        <begin position="51"/>
        <end position="72"/>
    </location>
</feature>
<proteinExistence type="predicted"/>
<dbReference type="GeneID" id="37618598"/>